<dbReference type="Pfam" id="PF04632">
    <property type="entry name" value="FUSC"/>
    <property type="match status" value="1"/>
</dbReference>
<feature type="transmembrane region" description="Helical" evidence="6">
    <location>
        <begin position="142"/>
        <end position="161"/>
    </location>
</feature>
<organism evidence="7 8">
    <name type="scientific">Pseudomonas endophytica</name>
    <dbReference type="NCBI Taxonomy" id="1563157"/>
    <lineage>
        <taxon>Bacteria</taxon>
        <taxon>Pseudomonadati</taxon>
        <taxon>Pseudomonadota</taxon>
        <taxon>Gammaproteobacteria</taxon>
        <taxon>Pseudomonadales</taxon>
        <taxon>Pseudomonadaceae</taxon>
        <taxon>Pseudomonas</taxon>
    </lineage>
</organism>
<evidence type="ECO:0000256" key="4">
    <source>
        <dbReference type="ARBA" id="ARBA00022989"/>
    </source>
</evidence>
<dbReference type="OrthoDB" id="977186at2"/>
<gene>
    <name evidence="7" type="ORF">AQS70_02975</name>
</gene>
<sequence>MQLGKKISNLEQLTCRYYRWIHAVRISLAFLVTFAVIRYFKLDGGVWILITLLIVMGPQPYWGNVFSRALQRTGGTVIGAVSGLIALYLETYALSAMLLWCALLMFVAGYLTLGKHPYMALLIASTLAIVSCSPPNDMDSAIQRSLYVMAGSVLAMLYTSLYPQRAFTDMRIKFSESLANLNRLYLAYFSLKTLERPNLDDQLKDELDKIIKLRAYTLPASHESHLKPAVLHALQMLHRDIFSTLSLMIDAYWSSAQSHKLIESEPALRDVRRLIPQALESLQNKLCMGIGNNEISDQLRQTTRDLKDLALHCADGNNIQTSFYAYVWLSLEMLRQLTELNDQLHAALYHKHPSLFKRKPKASHAQ</sequence>
<proteinExistence type="predicted"/>
<dbReference type="EMBL" id="LLWH01000187">
    <property type="protein sequence ID" value="KQB52676.1"/>
    <property type="molecule type" value="Genomic_DNA"/>
</dbReference>
<dbReference type="PANTHER" id="PTHR30509:SF42">
    <property type="entry name" value="INNER MEMBRANE PROTEIN YEEA"/>
    <property type="match status" value="1"/>
</dbReference>
<dbReference type="RefSeq" id="WP_055103755.1">
    <property type="nucleotide sequence ID" value="NZ_LLWH01000187.1"/>
</dbReference>
<evidence type="ECO:0000256" key="6">
    <source>
        <dbReference type="SAM" id="Phobius"/>
    </source>
</evidence>
<evidence type="ECO:0000256" key="2">
    <source>
        <dbReference type="ARBA" id="ARBA00022475"/>
    </source>
</evidence>
<feature type="transmembrane region" description="Helical" evidence="6">
    <location>
        <begin position="20"/>
        <end position="40"/>
    </location>
</feature>
<keyword evidence="2" id="KW-1003">Cell membrane</keyword>
<comment type="caution">
    <text evidence="7">The sequence shown here is derived from an EMBL/GenBank/DDBJ whole genome shotgun (WGS) entry which is preliminary data.</text>
</comment>
<keyword evidence="4 6" id="KW-1133">Transmembrane helix</keyword>
<dbReference type="Proteomes" id="UP000050342">
    <property type="component" value="Unassembled WGS sequence"/>
</dbReference>
<dbReference type="InterPro" id="IPR006726">
    <property type="entry name" value="PHBA_efflux_AaeB/fusaric-R"/>
</dbReference>
<keyword evidence="5 6" id="KW-0472">Membrane</keyword>
<feature type="transmembrane region" description="Helical" evidence="6">
    <location>
        <begin position="118"/>
        <end position="136"/>
    </location>
</feature>
<name>A0A0N8VS92_9PSED</name>
<evidence type="ECO:0000313" key="8">
    <source>
        <dbReference type="Proteomes" id="UP000050342"/>
    </source>
</evidence>
<evidence type="ECO:0000313" key="7">
    <source>
        <dbReference type="EMBL" id="KQB52676.1"/>
    </source>
</evidence>
<dbReference type="STRING" id="1563157.AQS70_02975"/>
<feature type="transmembrane region" description="Helical" evidence="6">
    <location>
        <begin position="46"/>
        <end position="62"/>
    </location>
</feature>
<accession>A0A0N8VS92</accession>
<keyword evidence="8" id="KW-1185">Reference proteome</keyword>
<comment type="subcellular location">
    <subcellularLocation>
        <location evidence="1">Cell membrane</location>
        <topology evidence="1">Multi-pass membrane protein</topology>
    </subcellularLocation>
</comment>
<protein>
    <recommendedName>
        <fullName evidence="9">FUSC family protein</fullName>
    </recommendedName>
</protein>
<dbReference type="GO" id="GO:0005886">
    <property type="term" value="C:plasma membrane"/>
    <property type="evidence" value="ECO:0007669"/>
    <property type="project" value="UniProtKB-SubCell"/>
</dbReference>
<dbReference type="PANTHER" id="PTHR30509">
    <property type="entry name" value="P-HYDROXYBENZOIC ACID EFFLUX PUMP SUBUNIT-RELATED"/>
    <property type="match status" value="1"/>
</dbReference>
<dbReference type="AlphaFoldDB" id="A0A0N8VS92"/>
<keyword evidence="3 6" id="KW-0812">Transmembrane</keyword>
<reference evidence="7 8" key="1">
    <citation type="submission" date="2015-10" db="EMBL/GenBank/DDBJ databases">
        <title>Pseudomonas helleri sp. nov. and Pseudomonas weihenstephanensis sp. nov., isolated from raw cows milk.</title>
        <authorList>
            <person name="Von Neubeck M."/>
            <person name="Huptas C."/>
            <person name="Wenning M."/>
            <person name="Scherer S."/>
        </authorList>
    </citation>
    <scope>NUCLEOTIDE SEQUENCE [LARGE SCALE GENOMIC DNA]</scope>
    <source>
        <strain evidence="7 8">BSTT44</strain>
    </source>
</reference>
<evidence type="ECO:0000256" key="1">
    <source>
        <dbReference type="ARBA" id="ARBA00004651"/>
    </source>
</evidence>
<evidence type="ECO:0008006" key="9">
    <source>
        <dbReference type="Google" id="ProtNLM"/>
    </source>
</evidence>
<evidence type="ECO:0000256" key="5">
    <source>
        <dbReference type="ARBA" id="ARBA00023136"/>
    </source>
</evidence>
<evidence type="ECO:0000256" key="3">
    <source>
        <dbReference type="ARBA" id="ARBA00022692"/>
    </source>
</evidence>
<dbReference type="GO" id="GO:0022857">
    <property type="term" value="F:transmembrane transporter activity"/>
    <property type="evidence" value="ECO:0007669"/>
    <property type="project" value="InterPro"/>
</dbReference>